<dbReference type="InterPro" id="IPR003156">
    <property type="entry name" value="DHHA1_dom"/>
</dbReference>
<dbReference type="HOGENOM" id="CLU_004485_7_2_2"/>
<evidence type="ECO:0000256" key="5">
    <source>
        <dbReference type="SAM" id="Coils"/>
    </source>
</evidence>
<name>C5A339_THEGJ</name>
<dbReference type="Pfam" id="PF01411">
    <property type="entry name" value="tRNA-synt_2c"/>
    <property type="match status" value="1"/>
</dbReference>
<evidence type="ECO:0000313" key="7">
    <source>
        <dbReference type="EMBL" id="ACS32651.1"/>
    </source>
</evidence>
<dbReference type="RefSeq" id="WP_015857771.1">
    <property type="nucleotide sequence ID" value="NC_012804.1"/>
</dbReference>
<feature type="coiled-coil region" evidence="5">
    <location>
        <begin position="263"/>
        <end position="297"/>
    </location>
</feature>
<proteinExistence type="predicted"/>
<dbReference type="GO" id="GO:0046872">
    <property type="term" value="F:metal ion binding"/>
    <property type="evidence" value="ECO:0007669"/>
    <property type="project" value="UniProtKB-KW"/>
</dbReference>
<dbReference type="GO" id="GO:0004813">
    <property type="term" value="F:alanine-tRNA ligase activity"/>
    <property type="evidence" value="ECO:0007669"/>
    <property type="project" value="InterPro"/>
</dbReference>
<dbReference type="InterPro" id="IPR018163">
    <property type="entry name" value="Thr/Ala-tRNA-synth_IIc_edit"/>
</dbReference>
<dbReference type="GO" id="GO:0005737">
    <property type="term" value="C:cytoplasm"/>
    <property type="evidence" value="ECO:0007669"/>
    <property type="project" value="UniProtKB-SubCell"/>
</dbReference>
<dbReference type="Pfam" id="PF02272">
    <property type="entry name" value="DHHA1"/>
    <property type="match status" value="1"/>
</dbReference>
<gene>
    <name evidence="7" type="ordered locus">TGAM_0149</name>
</gene>
<comment type="cofactor">
    <cofactor evidence="1">
        <name>Zn(2+)</name>
        <dbReference type="ChEBI" id="CHEBI:29105"/>
    </cofactor>
</comment>
<sequence length="405" mass="46449">MTEKLFYRDPYLRETRAKVLHVEKLGDRVRLLLDRTIFYPEGGGQPSDRGFIEGNGFRVLVDRVYGKDKIWHEGKLEGRFPEKGDEVRLTLDWEWRYENMRAHTGQHILSAVIKGLLGADTTGFQIFPEHGKIEIDYPGELSWELVNEIERKTNEIIWGDVEVEVEVYEELPGELSERLRKPLSEKVKPPIRIVKIGTVDVTPCGGTHVRSTREVGVLKVLNFYRKSRKLWRIEFATGNRALRALNEILKDYWGSLEEMPNKNRPLRERVIELRSELEKLEEEKSKLRRELWRWKAEALIKNARKIDGVRVITLVEEWPMKDAQAFAIYLVEHNPGTVVLIAGENYVVFAKSEKLDVSMRSLLRAVLAEVGGGGGGSDNLAKGGGFRVSPREVLDIAVKKLGELL</sequence>
<protein>
    <submittedName>
        <fullName evidence="7">Alanyl-tRNA synthetase-related protein (C-terminus)</fullName>
    </submittedName>
</protein>
<evidence type="ECO:0000259" key="6">
    <source>
        <dbReference type="PROSITE" id="PS50860"/>
    </source>
</evidence>
<dbReference type="InterPro" id="IPR051335">
    <property type="entry name" value="Alanyl-tRNA_Editing_Enzymes"/>
</dbReference>
<dbReference type="InterPro" id="IPR009000">
    <property type="entry name" value="Transl_B-barrel_sf"/>
</dbReference>
<dbReference type="PANTHER" id="PTHR43462">
    <property type="entry name" value="ALANYL-TRNA EDITING PROTEIN"/>
    <property type="match status" value="1"/>
</dbReference>
<keyword evidence="7" id="KW-0436">Ligase</keyword>
<evidence type="ECO:0000256" key="3">
    <source>
        <dbReference type="ARBA" id="ARBA00022723"/>
    </source>
</evidence>
<keyword evidence="4" id="KW-0862">Zinc</keyword>
<keyword evidence="7" id="KW-0030">Aminoacyl-tRNA synthetase</keyword>
<dbReference type="GO" id="GO:0005524">
    <property type="term" value="F:ATP binding"/>
    <property type="evidence" value="ECO:0007669"/>
    <property type="project" value="InterPro"/>
</dbReference>
<accession>C5A339</accession>
<dbReference type="Pfam" id="PF07973">
    <property type="entry name" value="tRNA_SAD"/>
    <property type="match status" value="1"/>
</dbReference>
<dbReference type="PANTHER" id="PTHR43462:SF1">
    <property type="entry name" value="ALANYL-TRNA EDITING PROTEIN AARSD1"/>
    <property type="match status" value="1"/>
</dbReference>
<dbReference type="InterPro" id="IPR018164">
    <property type="entry name" value="Ala-tRNA-synth_IIc_N"/>
</dbReference>
<dbReference type="EMBL" id="CP001398">
    <property type="protein sequence ID" value="ACS32651.1"/>
    <property type="molecule type" value="Genomic_DNA"/>
</dbReference>
<dbReference type="FunFam" id="2.40.30.130:FF:000032">
    <property type="entry name" value="Alanyl-tRNA editing protein AlaX-M"/>
    <property type="match status" value="1"/>
</dbReference>
<organism evidence="7 8">
    <name type="scientific">Thermococcus gammatolerans (strain DSM 15229 / JCM 11827 / EJ3)</name>
    <dbReference type="NCBI Taxonomy" id="593117"/>
    <lineage>
        <taxon>Archaea</taxon>
        <taxon>Methanobacteriati</taxon>
        <taxon>Methanobacteriota</taxon>
        <taxon>Thermococci</taxon>
        <taxon>Thermococcales</taxon>
        <taxon>Thermococcaceae</taxon>
        <taxon>Thermococcus</taxon>
    </lineage>
</organism>
<dbReference type="PaxDb" id="593117-TGAM_0149"/>
<dbReference type="PATRIC" id="fig|593117.10.peg.152"/>
<dbReference type="KEGG" id="tga:TGAM_0149"/>
<dbReference type="Gene3D" id="3.10.310.40">
    <property type="match status" value="1"/>
</dbReference>
<dbReference type="GO" id="GO:0003676">
    <property type="term" value="F:nucleic acid binding"/>
    <property type="evidence" value="ECO:0007669"/>
    <property type="project" value="InterPro"/>
</dbReference>
<feature type="domain" description="Alanyl-transfer RNA synthetases family profile" evidence="6">
    <location>
        <begin position="1"/>
        <end position="247"/>
    </location>
</feature>
<dbReference type="SMART" id="SM00863">
    <property type="entry name" value="tRNA_SAD"/>
    <property type="match status" value="1"/>
</dbReference>
<dbReference type="FunFam" id="3.30.980.10:FF:000026">
    <property type="entry name" value="Threonyl/alanyl tRNA synthetase SAD"/>
    <property type="match status" value="1"/>
</dbReference>
<dbReference type="InterPro" id="IPR012947">
    <property type="entry name" value="tRNA_SAD"/>
</dbReference>
<evidence type="ECO:0000313" key="8">
    <source>
        <dbReference type="Proteomes" id="UP000001488"/>
    </source>
</evidence>
<keyword evidence="5" id="KW-0175">Coiled coil</keyword>
<keyword evidence="8" id="KW-1185">Reference proteome</keyword>
<reference evidence="7 8" key="1">
    <citation type="journal article" date="2007" name="Genome Biol.">
        <title>Genome analysis and genome-wide proteomics of Thermococcus gammatolerans, the most radioresistant organism known amongst the Archaea.</title>
        <authorList>
            <person name="Zivanovic Y."/>
            <person name="Armengaud J."/>
            <person name="Lagorce A."/>
            <person name="Leplat C."/>
            <person name="Guerin P."/>
            <person name="Dutertre M."/>
            <person name="Anthouard V."/>
            <person name="Forterre P."/>
            <person name="Wincker P."/>
            <person name="Confalonieri F."/>
        </authorList>
    </citation>
    <scope>NUCLEOTIDE SEQUENCE [LARGE SCALE GENOMIC DNA]</scope>
    <source>
        <strain evidence="8">DSM 15229 / JCM 11827 / EJ3</strain>
    </source>
</reference>
<dbReference type="GO" id="GO:0006419">
    <property type="term" value="P:alanyl-tRNA aminoacylation"/>
    <property type="evidence" value="ECO:0007669"/>
    <property type="project" value="InterPro"/>
</dbReference>
<dbReference type="GO" id="GO:0002161">
    <property type="term" value="F:aminoacyl-tRNA deacylase activity"/>
    <property type="evidence" value="ECO:0007669"/>
    <property type="project" value="UniProtKB-ARBA"/>
</dbReference>
<dbReference type="SUPFAM" id="SSF50447">
    <property type="entry name" value="Translation proteins"/>
    <property type="match status" value="1"/>
</dbReference>
<dbReference type="AlphaFoldDB" id="C5A339"/>
<dbReference type="OrthoDB" id="11392at2157"/>
<dbReference type="InterPro" id="IPR018165">
    <property type="entry name" value="Ala-tRNA-synth_IIc_core"/>
</dbReference>
<evidence type="ECO:0000256" key="1">
    <source>
        <dbReference type="ARBA" id="ARBA00001947"/>
    </source>
</evidence>
<dbReference type="GeneID" id="7988729"/>
<keyword evidence="3" id="KW-0479">Metal-binding</keyword>
<dbReference type="SUPFAM" id="SSF55186">
    <property type="entry name" value="ThrRS/AlaRS common domain"/>
    <property type="match status" value="1"/>
</dbReference>
<dbReference type="PROSITE" id="PS50860">
    <property type="entry name" value="AA_TRNA_LIGASE_II_ALA"/>
    <property type="match status" value="1"/>
</dbReference>
<dbReference type="STRING" id="593117.TGAM_0149"/>
<dbReference type="Gene3D" id="3.30.980.10">
    <property type="entry name" value="Threonyl-trna Synthetase, Chain A, domain 2"/>
    <property type="match status" value="1"/>
</dbReference>
<dbReference type="Gene3D" id="2.40.30.130">
    <property type="match status" value="1"/>
</dbReference>
<evidence type="ECO:0000256" key="4">
    <source>
        <dbReference type="ARBA" id="ARBA00022833"/>
    </source>
</evidence>
<dbReference type="eggNOG" id="arCOG01254">
    <property type="taxonomic scope" value="Archaea"/>
</dbReference>
<comment type="subcellular location">
    <subcellularLocation>
        <location evidence="2">Cytoplasm</location>
    </subcellularLocation>
</comment>
<evidence type="ECO:0000256" key="2">
    <source>
        <dbReference type="ARBA" id="ARBA00004496"/>
    </source>
</evidence>
<dbReference type="Proteomes" id="UP000001488">
    <property type="component" value="Chromosome"/>
</dbReference>